<dbReference type="PANTHER" id="PTHR30544">
    <property type="entry name" value="23S RRNA METHYLTRANSFERASE"/>
    <property type="match status" value="1"/>
</dbReference>
<comment type="catalytic activity">
    <reaction evidence="12">
        <text>adenosine(2503) in 23S rRNA + 2 reduced [2Fe-2S]-[ferredoxin] + 2 S-adenosyl-L-methionine = 2-methyladenosine(2503) in 23S rRNA + 5'-deoxyadenosine + L-methionine + 2 oxidized [2Fe-2S]-[ferredoxin] + S-adenosyl-L-homocysteine</text>
        <dbReference type="Rhea" id="RHEA:42916"/>
        <dbReference type="Rhea" id="RHEA-COMP:10000"/>
        <dbReference type="Rhea" id="RHEA-COMP:10001"/>
        <dbReference type="Rhea" id="RHEA-COMP:10152"/>
        <dbReference type="Rhea" id="RHEA-COMP:10282"/>
        <dbReference type="ChEBI" id="CHEBI:17319"/>
        <dbReference type="ChEBI" id="CHEBI:33737"/>
        <dbReference type="ChEBI" id="CHEBI:33738"/>
        <dbReference type="ChEBI" id="CHEBI:57844"/>
        <dbReference type="ChEBI" id="CHEBI:57856"/>
        <dbReference type="ChEBI" id="CHEBI:59789"/>
        <dbReference type="ChEBI" id="CHEBI:74411"/>
        <dbReference type="ChEBI" id="CHEBI:74497"/>
        <dbReference type="EC" id="2.1.1.192"/>
    </reaction>
</comment>
<feature type="binding site" evidence="12">
    <location>
        <begin position="221"/>
        <end position="223"/>
    </location>
    <ligand>
        <name>S-adenosyl-L-methionine</name>
        <dbReference type="ChEBI" id="CHEBI:59789"/>
    </ligand>
</feature>
<dbReference type="GO" id="GO:0070475">
    <property type="term" value="P:rRNA base methylation"/>
    <property type="evidence" value="ECO:0007669"/>
    <property type="project" value="UniProtKB-UniRule"/>
</dbReference>
<comment type="subcellular location">
    <subcellularLocation>
        <location evidence="1 12">Cytoplasm</location>
    </subcellularLocation>
</comment>
<dbReference type="InterPro" id="IPR004383">
    <property type="entry name" value="rRNA_lsu_MTrfase_RlmN/Cfr"/>
</dbReference>
<dbReference type="PROSITE" id="PS51918">
    <property type="entry name" value="RADICAL_SAM"/>
    <property type="match status" value="1"/>
</dbReference>
<keyword evidence="6 12" id="KW-0808">Transferase</keyword>
<dbReference type="PANTHER" id="PTHR30544:SF5">
    <property type="entry name" value="RADICAL SAM CORE DOMAIN-CONTAINING PROTEIN"/>
    <property type="match status" value="1"/>
</dbReference>
<evidence type="ECO:0000256" key="3">
    <source>
        <dbReference type="ARBA" id="ARBA00022490"/>
    </source>
</evidence>
<evidence type="ECO:0000256" key="11">
    <source>
        <dbReference type="ARBA" id="ARBA00023014"/>
    </source>
</evidence>
<sequence>MTTAIETYAPSEFEALVKSLGQPRFRAKQLFQWIYGKGATSYDEMSNLPAAMRAQLAEEAPLHIPEVVDKRVSKDGSRKYLLKLADGNLIETVGIPSRDDNASGDPRRLSVCFSTQVGCSMACAFCATGTEGFTRNLLPGEMAQQLLAVSRDFGMRITNAVAMGQGEPFLNYDNVIAALKILNHPDGLAIGARHITVSTCGIVKGIRAFGVEPEQYTLALSLHSANQSTRDELMPRCASTPLPKLKDALKDYYEHAGRRISLEYLLIEGKNDDSAHIHALIDYCKGLHVHVNLLPMNDVEGSPFKATSKSTLNQWMRELEDAHIRVSIRDSRGSDIDGACGQLKNRLG</sequence>
<dbReference type="PIRSF" id="PIRSF006004">
    <property type="entry name" value="CHP00048"/>
    <property type="match status" value="1"/>
</dbReference>
<keyword evidence="5 12" id="KW-0489">Methyltransferase</keyword>
<feature type="binding site" evidence="12">
    <location>
        <position position="119"/>
    </location>
    <ligand>
        <name>[4Fe-4S] cluster</name>
        <dbReference type="ChEBI" id="CHEBI:49883"/>
        <note>4Fe-4S-S-AdoMet</note>
    </ligand>
</feature>
<keyword evidence="10 12" id="KW-0408">Iron</keyword>
<dbReference type="GO" id="GO:0051539">
    <property type="term" value="F:4 iron, 4 sulfur cluster binding"/>
    <property type="evidence" value="ECO:0007669"/>
    <property type="project" value="UniProtKB-UniRule"/>
</dbReference>
<dbReference type="Proteomes" id="UP000182975">
    <property type="component" value="Unassembled WGS sequence"/>
</dbReference>
<feature type="binding site" evidence="12">
    <location>
        <begin position="166"/>
        <end position="167"/>
    </location>
    <ligand>
        <name>S-adenosyl-L-methionine</name>
        <dbReference type="ChEBI" id="CHEBI:59789"/>
    </ligand>
</feature>
<dbReference type="InterPro" id="IPR013785">
    <property type="entry name" value="Aldolase_TIM"/>
</dbReference>
<dbReference type="Pfam" id="PF04055">
    <property type="entry name" value="Radical_SAM"/>
    <property type="match status" value="1"/>
</dbReference>
<keyword evidence="3 12" id="KW-0963">Cytoplasm</keyword>
<dbReference type="RefSeq" id="WP_066664632.1">
    <property type="nucleotide sequence ID" value="NZ_CP011402.1"/>
</dbReference>
<keyword evidence="15" id="KW-1185">Reference proteome</keyword>
<keyword evidence="11 12" id="KW-0411">Iron-sulfur</keyword>
<keyword evidence="8 12" id="KW-0819">tRNA processing</keyword>
<evidence type="ECO:0000256" key="5">
    <source>
        <dbReference type="ARBA" id="ARBA00022603"/>
    </source>
</evidence>
<dbReference type="GO" id="GO:0005737">
    <property type="term" value="C:cytoplasm"/>
    <property type="evidence" value="ECO:0007669"/>
    <property type="project" value="UniProtKB-SubCell"/>
</dbReference>
<feature type="domain" description="Radical SAM core" evidence="13">
    <location>
        <begin position="105"/>
        <end position="329"/>
    </location>
</feature>
<dbReference type="AlphaFoldDB" id="A0A172S037"/>
<keyword evidence="7 12" id="KW-0949">S-adenosyl-L-methionine</keyword>
<organism evidence="14 15">
    <name type="scientific">Denitrobacterium detoxificans</name>
    <dbReference type="NCBI Taxonomy" id="79604"/>
    <lineage>
        <taxon>Bacteria</taxon>
        <taxon>Bacillati</taxon>
        <taxon>Actinomycetota</taxon>
        <taxon>Coriobacteriia</taxon>
        <taxon>Eggerthellales</taxon>
        <taxon>Eggerthellaceae</taxon>
        <taxon>Denitrobacterium</taxon>
    </lineage>
</organism>
<evidence type="ECO:0000256" key="1">
    <source>
        <dbReference type="ARBA" id="ARBA00004496"/>
    </source>
</evidence>
<comment type="caution">
    <text evidence="12">Lacks conserved residue(s) required for the propagation of feature annotation.</text>
</comment>
<evidence type="ECO:0000256" key="6">
    <source>
        <dbReference type="ARBA" id="ARBA00022679"/>
    </source>
</evidence>
<dbReference type="Gene3D" id="1.10.150.530">
    <property type="match status" value="1"/>
</dbReference>
<comment type="similarity">
    <text evidence="12">Belongs to the radical SAM superfamily. RlmN family.</text>
</comment>
<gene>
    <name evidence="12" type="primary">rlmN</name>
    <name evidence="14" type="ORF">SAMN02910314_00187</name>
</gene>
<dbReference type="SFLD" id="SFLDG01062">
    <property type="entry name" value="methyltransferase_(Class_A)"/>
    <property type="match status" value="1"/>
</dbReference>
<dbReference type="Gene3D" id="3.20.20.70">
    <property type="entry name" value="Aldolase class I"/>
    <property type="match status" value="1"/>
</dbReference>
<dbReference type="InterPro" id="IPR058240">
    <property type="entry name" value="rSAM_sf"/>
</dbReference>
<dbReference type="SFLD" id="SFLDS00029">
    <property type="entry name" value="Radical_SAM"/>
    <property type="match status" value="1"/>
</dbReference>
<dbReference type="EC" id="2.1.1.192" evidence="12"/>
<dbReference type="GO" id="GO:0030488">
    <property type="term" value="P:tRNA methylation"/>
    <property type="evidence" value="ECO:0007669"/>
    <property type="project" value="UniProtKB-UniRule"/>
</dbReference>
<dbReference type="GO" id="GO:0019843">
    <property type="term" value="F:rRNA binding"/>
    <property type="evidence" value="ECO:0007669"/>
    <property type="project" value="UniProtKB-UniRule"/>
</dbReference>
<evidence type="ECO:0000256" key="9">
    <source>
        <dbReference type="ARBA" id="ARBA00022723"/>
    </source>
</evidence>
<keyword evidence="4 12" id="KW-0698">rRNA processing</keyword>
<dbReference type="PATRIC" id="fig|79604.3.peg.1993"/>
<keyword evidence="2 12" id="KW-0004">4Fe-4S</keyword>
<dbReference type="GO" id="GO:0070040">
    <property type="term" value="F:rRNA (adenine(2503)-C2-)-methyltransferase activity"/>
    <property type="evidence" value="ECO:0007669"/>
    <property type="project" value="UniProtKB-UniRule"/>
</dbReference>
<dbReference type="InterPro" id="IPR048641">
    <property type="entry name" value="RlmN_N"/>
</dbReference>
<dbReference type="GO" id="GO:0000049">
    <property type="term" value="F:tRNA binding"/>
    <property type="evidence" value="ECO:0007669"/>
    <property type="project" value="UniProtKB-UniRule"/>
</dbReference>
<feature type="binding site" evidence="12">
    <location>
        <position position="198"/>
    </location>
    <ligand>
        <name>S-adenosyl-L-methionine</name>
        <dbReference type="ChEBI" id="CHEBI:59789"/>
    </ligand>
</feature>
<dbReference type="SFLD" id="SFLDF00275">
    <property type="entry name" value="adenosine_C2_methyltransferase"/>
    <property type="match status" value="1"/>
</dbReference>
<dbReference type="KEGG" id="ddt:AAY81_09950"/>
<feature type="binding site" evidence="12">
    <location>
        <position position="297"/>
    </location>
    <ligand>
        <name>S-adenosyl-L-methionine</name>
        <dbReference type="ChEBI" id="CHEBI:59789"/>
    </ligand>
</feature>
<dbReference type="HAMAP" id="MF_01849">
    <property type="entry name" value="RNA_methyltr_RlmN"/>
    <property type="match status" value="1"/>
</dbReference>
<dbReference type="InterPro" id="IPR040072">
    <property type="entry name" value="Methyltransferase_A"/>
</dbReference>
<dbReference type="SUPFAM" id="SSF102114">
    <property type="entry name" value="Radical SAM enzymes"/>
    <property type="match status" value="1"/>
</dbReference>
<protein>
    <recommendedName>
        <fullName evidence="12">Probable dual-specificity RNA methyltransferase RlmN</fullName>
        <ecNumber evidence="12">2.1.1.192</ecNumber>
    </recommendedName>
    <alternativeName>
        <fullName evidence="12">23S rRNA (adenine(2503)-C(2))-methyltransferase</fullName>
    </alternativeName>
    <alternativeName>
        <fullName evidence="12">23S rRNA m2A2503 methyltransferase</fullName>
    </alternativeName>
    <alternativeName>
        <fullName evidence="12">Ribosomal RNA large subunit methyltransferase N</fullName>
    </alternativeName>
    <alternativeName>
        <fullName evidence="12">tRNA (adenine(37)-C(2))-methyltransferase</fullName>
    </alternativeName>
    <alternativeName>
        <fullName evidence="12">tRNA m2A37 methyltransferase</fullName>
    </alternativeName>
</protein>
<dbReference type="Pfam" id="PF21016">
    <property type="entry name" value="RlmN_N"/>
    <property type="match status" value="1"/>
</dbReference>
<evidence type="ECO:0000259" key="13">
    <source>
        <dbReference type="PROSITE" id="PS51918"/>
    </source>
</evidence>
<dbReference type="InterPro" id="IPR027492">
    <property type="entry name" value="RNA_MTrfase_RlmN"/>
</dbReference>
<dbReference type="GO" id="GO:0002935">
    <property type="term" value="F:tRNA (adenine(37)-C2)-methyltransferase activity"/>
    <property type="evidence" value="ECO:0007669"/>
    <property type="project" value="UniProtKB-UniRule"/>
</dbReference>
<keyword evidence="12" id="KW-1015">Disulfide bond</keyword>
<comment type="function">
    <text evidence="12">Specifically methylates position 2 of adenine 2503 in 23S rRNA and position 2 of adenine 37 in tRNAs.</text>
</comment>
<feature type="binding site" evidence="12">
    <location>
        <position position="123"/>
    </location>
    <ligand>
        <name>[4Fe-4S] cluster</name>
        <dbReference type="ChEBI" id="CHEBI:49883"/>
        <note>4Fe-4S-S-AdoMet</note>
    </ligand>
</feature>
<dbReference type="InterPro" id="IPR007197">
    <property type="entry name" value="rSAM"/>
</dbReference>
<evidence type="ECO:0000313" key="14">
    <source>
        <dbReference type="EMBL" id="SEO41720.1"/>
    </source>
</evidence>
<dbReference type="STRING" id="79604.AAY81_09950"/>
<evidence type="ECO:0000256" key="10">
    <source>
        <dbReference type="ARBA" id="ARBA00023004"/>
    </source>
</evidence>
<accession>A0A172S037</accession>
<dbReference type="NCBIfam" id="TIGR00048">
    <property type="entry name" value="rRNA_mod_RlmN"/>
    <property type="match status" value="1"/>
</dbReference>
<feature type="active site" description="S-methylcysteine intermediate" evidence="12">
    <location>
        <position position="340"/>
    </location>
</feature>
<reference evidence="15" key="1">
    <citation type="submission" date="2016-10" db="EMBL/GenBank/DDBJ databases">
        <authorList>
            <person name="Varghese N."/>
        </authorList>
    </citation>
    <scope>NUCLEOTIDE SEQUENCE [LARGE SCALE GENOMIC DNA]</scope>
    <source>
        <strain evidence="15">DSM 21843</strain>
    </source>
</reference>
<dbReference type="GO" id="GO:0046872">
    <property type="term" value="F:metal ion binding"/>
    <property type="evidence" value="ECO:0007669"/>
    <property type="project" value="UniProtKB-KW"/>
</dbReference>
<evidence type="ECO:0000256" key="2">
    <source>
        <dbReference type="ARBA" id="ARBA00022485"/>
    </source>
</evidence>
<dbReference type="EMBL" id="FOEC01000001">
    <property type="protein sequence ID" value="SEO41720.1"/>
    <property type="molecule type" value="Genomic_DNA"/>
</dbReference>
<proteinExistence type="inferred from homology"/>
<evidence type="ECO:0000256" key="12">
    <source>
        <dbReference type="HAMAP-Rule" id="MF_01849"/>
    </source>
</evidence>
<comment type="cofactor">
    <cofactor evidence="12">
        <name>[4Fe-4S] cluster</name>
        <dbReference type="ChEBI" id="CHEBI:49883"/>
    </cofactor>
    <text evidence="12">Binds 1 [4Fe-4S] cluster. The cluster is coordinated with 3 cysteines and an exchangeable S-adenosyl-L-methionine.</text>
</comment>
<name>A0A172S037_9ACTN</name>
<keyword evidence="9 12" id="KW-0479">Metal-binding</keyword>
<evidence type="ECO:0000256" key="4">
    <source>
        <dbReference type="ARBA" id="ARBA00022552"/>
    </source>
</evidence>
<feature type="binding site" evidence="12">
    <location>
        <position position="126"/>
    </location>
    <ligand>
        <name>[4Fe-4S] cluster</name>
        <dbReference type="ChEBI" id="CHEBI:49883"/>
        <note>4Fe-4S-S-AdoMet</note>
    </ligand>
</feature>
<evidence type="ECO:0000256" key="8">
    <source>
        <dbReference type="ARBA" id="ARBA00022694"/>
    </source>
</evidence>
<evidence type="ECO:0000256" key="7">
    <source>
        <dbReference type="ARBA" id="ARBA00022691"/>
    </source>
</evidence>
<comment type="miscellaneous">
    <text evidence="12">Reaction proceeds by a ping-pong mechanism involving intermediate methylation of a conserved cysteine residue.</text>
</comment>
<feature type="active site" description="Proton acceptor" evidence="12">
    <location>
        <position position="91"/>
    </location>
</feature>
<evidence type="ECO:0000313" key="15">
    <source>
        <dbReference type="Proteomes" id="UP000182975"/>
    </source>
</evidence>
<comment type="catalytic activity">
    <reaction evidence="12">
        <text>adenosine(37) in tRNA + 2 reduced [2Fe-2S]-[ferredoxin] + 2 S-adenosyl-L-methionine = 2-methyladenosine(37) in tRNA + 5'-deoxyadenosine + L-methionine + 2 oxidized [2Fe-2S]-[ferredoxin] + S-adenosyl-L-homocysteine</text>
        <dbReference type="Rhea" id="RHEA:43332"/>
        <dbReference type="Rhea" id="RHEA-COMP:10000"/>
        <dbReference type="Rhea" id="RHEA-COMP:10001"/>
        <dbReference type="Rhea" id="RHEA-COMP:10162"/>
        <dbReference type="Rhea" id="RHEA-COMP:10485"/>
        <dbReference type="ChEBI" id="CHEBI:17319"/>
        <dbReference type="ChEBI" id="CHEBI:33737"/>
        <dbReference type="ChEBI" id="CHEBI:33738"/>
        <dbReference type="ChEBI" id="CHEBI:57844"/>
        <dbReference type="ChEBI" id="CHEBI:57856"/>
        <dbReference type="ChEBI" id="CHEBI:59789"/>
        <dbReference type="ChEBI" id="CHEBI:74411"/>
        <dbReference type="ChEBI" id="CHEBI:74497"/>
        <dbReference type="EC" id="2.1.1.192"/>
    </reaction>
</comment>